<comment type="caution">
    <text evidence="1">The sequence shown here is derived from an EMBL/GenBank/DDBJ whole genome shotgun (WGS) entry which is preliminary data.</text>
</comment>
<name>A0A4R1J8K3_9GAMM</name>
<dbReference type="EMBL" id="SMGD01000019">
    <property type="protein sequence ID" value="TCK46376.1"/>
    <property type="molecule type" value="Genomic_DNA"/>
</dbReference>
<organism evidence="1 2">
    <name type="scientific">Celerinatantimonas diazotrophica</name>
    <dbReference type="NCBI Taxonomy" id="412034"/>
    <lineage>
        <taxon>Bacteria</taxon>
        <taxon>Pseudomonadati</taxon>
        <taxon>Pseudomonadota</taxon>
        <taxon>Gammaproteobacteria</taxon>
        <taxon>Celerinatantimonadaceae</taxon>
        <taxon>Celerinatantimonas</taxon>
    </lineage>
</organism>
<reference evidence="1 2" key="1">
    <citation type="submission" date="2019-03" db="EMBL/GenBank/DDBJ databases">
        <title>Genomic Encyclopedia of Type Strains, Phase IV (KMG-IV): sequencing the most valuable type-strain genomes for metagenomic binning, comparative biology and taxonomic classification.</title>
        <authorList>
            <person name="Goeker M."/>
        </authorList>
    </citation>
    <scope>NUCLEOTIDE SEQUENCE [LARGE SCALE GENOMIC DNA]</scope>
    <source>
        <strain evidence="1 2">DSM 18577</strain>
    </source>
</reference>
<protein>
    <submittedName>
        <fullName evidence="1">Uncharacterized protein</fullName>
    </submittedName>
</protein>
<sequence>MRLGRRGWNNVLIFVVLAMILIFRLTGEKLEHNSQKQAQDTQQGPQAVSGLSLLPPGATVLEIDLPDRTIQRVGTGWQSSPAASRPVVTVDAWLHVRLHEWKKPIGAGVAGQSIQIFVAHRSEPIQLTLFRKGKQYFLTNWQGKLLKLDQVTYQALFSDSP</sequence>
<evidence type="ECO:0000313" key="2">
    <source>
        <dbReference type="Proteomes" id="UP000295565"/>
    </source>
</evidence>
<keyword evidence="2" id="KW-1185">Reference proteome</keyword>
<proteinExistence type="predicted"/>
<accession>A0A4R1J8K3</accession>
<dbReference type="RefSeq" id="WP_131914381.1">
    <property type="nucleotide sequence ID" value="NZ_OU594967.1"/>
</dbReference>
<dbReference type="Proteomes" id="UP000295565">
    <property type="component" value="Unassembled WGS sequence"/>
</dbReference>
<dbReference type="AlphaFoldDB" id="A0A4R1J8K3"/>
<dbReference type="OrthoDB" id="5587008at2"/>
<evidence type="ECO:0000313" key="1">
    <source>
        <dbReference type="EMBL" id="TCK46376.1"/>
    </source>
</evidence>
<gene>
    <name evidence="1" type="ORF">EV690_3652</name>
</gene>